<reference evidence="5" key="1">
    <citation type="submission" date="2022-09" db="EMBL/GenBank/DDBJ databases">
        <title>Rhodovastum sp. nov. RN2-1 isolated from soil in Seongnam, South Korea.</title>
        <authorList>
            <person name="Le N.T."/>
        </authorList>
    </citation>
    <scope>NUCLEOTIDE SEQUENCE</scope>
    <source>
        <strain evidence="5">RN2-1</strain>
    </source>
</reference>
<dbReference type="AlphaFoldDB" id="A0AA41YK82"/>
<dbReference type="InterPro" id="IPR015637">
    <property type="entry name" value="MUG/TDG"/>
</dbReference>
<dbReference type="RefSeq" id="WP_264712749.1">
    <property type="nucleotide sequence ID" value="NZ_JAPDNT010000003.1"/>
</dbReference>
<organism evidence="5 6">
    <name type="scientific">Limobrevibacterium gyesilva</name>
    <dbReference type="NCBI Taxonomy" id="2991712"/>
    <lineage>
        <taxon>Bacteria</taxon>
        <taxon>Pseudomonadati</taxon>
        <taxon>Pseudomonadota</taxon>
        <taxon>Alphaproteobacteria</taxon>
        <taxon>Acetobacterales</taxon>
        <taxon>Acetobacteraceae</taxon>
        <taxon>Limobrevibacterium</taxon>
    </lineage>
</organism>
<reference evidence="5" key="2">
    <citation type="submission" date="2022-10" db="EMBL/GenBank/DDBJ databases">
        <authorList>
            <person name="Trinh H.N."/>
        </authorList>
    </citation>
    <scope>NUCLEOTIDE SEQUENCE</scope>
    <source>
        <strain evidence="5">RN2-1</strain>
    </source>
</reference>
<evidence type="ECO:0000256" key="1">
    <source>
        <dbReference type="ARBA" id="ARBA00022763"/>
    </source>
</evidence>
<sequence>MTIPNVTASARGAGSGDVLPDLLGPGLRVVFCGTVAGTVSAARGAYYAGPGNRFWPILAATGLTPRLFRPAEFRCLLAIGIGLTDLAKSVSGADTALPARAFDAAGLSARIRAARPAMLAFNGKKAAATFLNIPGPRLAYGPGPVLPDFPPVFVLPSTSGAARANWDPAPWFALAAALSPPAPAGSASAAGR</sequence>
<dbReference type="CDD" id="cd10028">
    <property type="entry name" value="UDG-F2_TDG_MUG"/>
    <property type="match status" value="1"/>
</dbReference>
<keyword evidence="6" id="KW-1185">Reference proteome</keyword>
<keyword evidence="1" id="KW-0227">DNA damage</keyword>
<keyword evidence="2" id="KW-0378">Hydrolase</keyword>
<dbReference type="Gene3D" id="3.40.470.10">
    <property type="entry name" value="Uracil-DNA glycosylase-like domain"/>
    <property type="match status" value="1"/>
</dbReference>
<evidence type="ECO:0000259" key="4">
    <source>
        <dbReference type="Pfam" id="PF03167"/>
    </source>
</evidence>
<protein>
    <submittedName>
        <fullName evidence="5">Mismatch-specific DNA-glycosylase</fullName>
    </submittedName>
</protein>
<evidence type="ECO:0000256" key="3">
    <source>
        <dbReference type="ARBA" id="ARBA00023204"/>
    </source>
</evidence>
<dbReference type="SUPFAM" id="SSF52141">
    <property type="entry name" value="Uracil-DNA glycosylase-like"/>
    <property type="match status" value="1"/>
</dbReference>
<dbReference type="PANTHER" id="PTHR12159">
    <property type="entry name" value="G/T AND G/U MISMATCH-SPECIFIC DNA GLYCOSYLASE"/>
    <property type="match status" value="1"/>
</dbReference>
<dbReference type="Pfam" id="PF03167">
    <property type="entry name" value="UDG"/>
    <property type="match status" value="1"/>
</dbReference>
<proteinExistence type="predicted"/>
<evidence type="ECO:0000313" key="5">
    <source>
        <dbReference type="EMBL" id="MCW3474120.1"/>
    </source>
</evidence>
<dbReference type="GO" id="GO:0004844">
    <property type="term" value="F:uracil DNA N-glycosylase activity"/>
    <property type="evidence" value="ECO:0007669"/>
    <property type="project" value="TreeGrafter"/>
</dbReference>
<feature type="domain" description="Uracil-DNA glycosylase-like" evidence="4">
    <location>
        <begin position="22"/>
        <end position="169"/>
    </location>
</feature>
<dbReference type="GO" id="GO:0008263">
    <property type="term" value="F:pyrimidine-specific mismatch base pair DNA N-glycosylase activity"/>
    <property type="evidence" value="ECO:0007669"/>
    <property type="project" value="TreeGrafter"/>
</dbReference>
<accession>A0AA41YK82</accession>
<dbReference type="InterPro" id="IPR036895">
    <property type="entry name" value="Uracil-DNA_glycosylase-like_sf"/>
</dbReference>
<dbReference type="Proteomes" id="UP001165679">
    <property type="component" value="Unassembled WGS sequence"/>
</dbReference>
<evidence type="ECO:0000313" key="6">
    <source>
        <dbReference type="Proteomes" id="UP001165679"/>
    </source>
</evidence>
<gene>
    <name evidence="5" type="ORF">OL599_05965</name>
</gene>
<keyword evidence="3" id="KW-0234">DNA repair</keyword>
<name>A0AA41YK82_9PROT</name>
<dbReference type="InterPro" id="IPR005122">
    <property type="entry name" value="Uracil-DNA_glycosylase-like"/>
</dbReference>
<evidence type="ECO:0000256" key="2">
    <source>
        <dbReference type="ARBA" id="ARBA00022801"/>
    </source>
</evidence>
<comment type="caution">
    <text evidence="5">The sequence shown here is derived from an EMBL/GenBank/DDBJ whole genome shotgun (WGS) entry which is preliminary data.</text>
</comment>
<dbReference type="PANTHER" id="PTHR12159:SF9">
    <property type="entry name" value="G_T MISMATCH-SPECIFIC THYMINE DNA GLYCOSYLASE"/>
    <property type="match status" value="1"/>
</dbReference>
<dbReference type="EMBL" id="JAPDNT010000003">
    <property type="protein sequence ID" value="MCW3474120.1"/>
    <property type="molecule type" value="Genomic_DNA"/>
</dbReference>
<dbReference type="GO" id="GO:0006285">
    <property type="term" value="P:base-excision repair, AP site formation"/>
    <property type="evidence" value="ECO:0007669"/>
    <property type="project" value="InterPro"/>
</dbReference>